<evidence type="ECO:0000256" key="1">
    <source>
        <dbReference type="SAM" id="MobiDB-lite"/>
    </source>
</evidence>
<dbReference type="AlphaFoldDB" id="A0A7W8EZ78"/>
<feature type="domain" description="Resolvase/invertase-type recombinase catalytic" evidence="2">
    <location>
        <begin position="24"/>
        <end position="175"/>
    </location>
</feature>
<dbReference type="CDD" id="cd00338">
    <property type="entry name" value="Ser_Recombinase"/>
    <property type="match status" value="1"/>
</dbReference>
<accession>A0A7W8EZ78</accession>
<keyword evidence="5" id="KW-1185">Reference proteome</keyword>
<dbReference type="GO" id="GO:0003677">
    <property type="term" value="F:DNA binding"/>
    <property type="evidence" value="ECO:0007669"/>
    <property type="project" value="InterPro"/>
</dbReference>
<dbReference type="PANTHER" id="PTHR30461">
    <property type="entry name" value="DNA-INVERTASE FROM LAMBDOID PROPHAGE"/>
    <property type="match status" value="1"/>
</dbReference>
<dbReference type="PANTHER" id="PTHR30461:SF23">
    <property type="entry name" value="DNA RECOMBINASE-RELATED"/>
    <property type="match status" value="1"/>
</dbReference>
<proteinExistence type="predicted"/>
<dbReference type="Proteomes" id="UP000549009">
    <property type="component" value="Unassembled WGS sequence"/>
</dbReference>
<evidence type="ECO:0000259" key="3">
    <source>
        <dbReference type="PROSITE" id="PS51737"/>
    </source>
</evidence>
<evidence type="ECO:0000259" key="2">
    <source>
        <dbReference type="PROSITE" id="PS51736"/>
    </source>
</evidence>
<dbReference type="PROSITE" id="PS51737">
    <property type="entry name" value="RECOMBINASE_DNA_BIND"/>
    <property type="match status" value="1"/>
</dbReference>
<dbReference type="InterPro" id="IPR011109">
    <property type="entry name" value="DNA_bind_recombinase_dom"/>
</dbReference>
<dbReference type="InterPro" id="IPR038109">
    <property type="entry name" value="DNA_bind_recomb_sf"/>
</dbReference>
<dbReference type="Pfam" id="PF07508">
    <property type="entry name" value="Recombinase"/>
    <property type="match status" value="1"/>
</dbReference>
<dbReference type="SUPFAM" id="SSF53041">
    <property type="entry name" value="Resolvase-like"/>
    <property type="match status" value="1"/>
</dbReference>
<feature type="region of interest" description="Disordered" evidence="1">
    <location>
        <begin position="703"/>
        <end position="735"/>
    </location>
</feature>
<dbReference type="Gene3D" id="3.40.50.1390">
    <property type="entry name" value="Resolvase, N-terminal catalytic domain"/>
    <property type="match status" value="1"/>
</dbReference>
<dbReference type="SMART" id="SM00857">
    <property type="entry name" value="Resolvase"/>
    <property type="match status" value="1"/>
</dbReference>
<dbReference type="RefSeq" id="WP_184926603.1">
    <property type="nucleotide sequence ID" value="NZ_BMSQ01000040.1"/>
</dbReference>
<gene>
    <name evidence="4" type="ORF">FHS40_008776</name>
</gene>
<sequence>MSVTTTAPWDRLDGKIQPSHRDRLAVVYIRQSTPQQVLDHAESTRLQYGLKQRAVHLGWAASRVLIIDEDLGHSASGSVDRAGFQRLVSEVGLDHVGLVLGLEMSRLARRSLEWHQLLELCALAGALLADPDGVYDPAEHNDRLLLGLKGTISEAELHLIKQRLWNGRISKARRGELVVPLPAGYLRLPTGEIVRDPDEQVQAVVHLVFDLFDELATINAVLSFLVEHGIQMGIRMREGPERGQLVWRRPSRVGVQNMLRHPAYAGVYVYGRSRLDPRRRQTGRPFTGRVRRPREDWLVYLPGILPAYISTERHERNLARIEANRARAQSIGALRDGPALLVGLVFCGRCDTRMVVHYQRDHDGTLRPGYDCSRAKADYGGELCQQLSGTCVDRYVTDLLLAAMAPAALEVSLRAAEQAQRRREQVDRIWRQRLERAGYDVDRARRQYHLAEPENRLVVRELEKNWENALAQRRKLADEYDRFTADQPRMLTAAEREQIRALANDLPALWQAPTTIDADRKQLARHLVERVRLTVIGDSERVIVQVTWAGGDRTDGELVRPVARLDQLSYFPQLAARARELAASGHRAPTITRILNQEGFRPPKRRDHFGVQGVRKLLQELGCVSHQEQALRRSAPPLGVNEWWPTDLARTLSMPRVTLFGWIKRGVVTARQLSDRRRSWVIVADAAEIERLCQLRQQSHGHGTRQAWLDHQPGAIIPSEEGTRSDDVEARLRRH</sequence>
<dbReference type="Pfam" id="PF13408">
    <property type="entry name" value="Zn_ribbon_recom"/>
    <property type="match status" value="1"/>
</dbReference>
<dbReference type="GO" id="GO:0000150">
    <property type="term" value="F:DNA strand exchange activity"/>
    <property type="evidence" value="ECO:0007669"/>
    <property type="project" value="InterPro"/>
</dbReference>
<dbReference type="InterPro" id="IPR036162">
    <property type="entry name" value="Resolvase-like_N_sf"/>
</dbReference>
<dbReference type="InterPro" id="IPR050639">
    <property type="entry name" value="SSR_resolvase"/>
</dbReference>
<organism evidence="4 5">
    <name type="scientific">Streptomyces spectabilis</name>
    <dbReference type="NCBI Taxonomy" id="68270"/>
    <lineage>
        <taxon>Bacteria</taxon>
        <taxon>Bacillati</taxon>
        <taxon>Actinomycetota</taxon>
        <taxon>Actinomycetes</taxon>
        <taxon>Kitasatosporales</taxon>
        <taxon>Streptomycetaceae</taxon>
        <taxon>Streptomyces</taxon>
    </lineage>
</organism>
<comment type="caution">
    <text evidence="4">The sequence shown here is derived from an EMBL/GenBank/DDBJ whole genome shotgun (WGS) entry which is preliminary data.</text>
</comment>
<feature type="domain" description="Recombinase" evidence="3">
    <location>
        <begin position="182"/>
        <end position="327"/>
    </location>
</feature>
<dbReference type="PROSITE" id="PS51736">
    <property type="entry name" value="RECOMBINASES_3"/>
    <property type="match status" value="1"/>
</dbReference>
<dbReference type="Gene3D" id="3.90.1750.20">
    <property type="entry name" value="Putative Large Serine Recombinase, Chain B, Domain 2"/>
    <property type="match status" value="1"/>
</dbReference>
<dbReference type="InterPro" id="IPR006119">
    <property type="entry name" value="Resolv_N"/>
</dbReference>
<evidence type="ECO:0000313" key="4">
    <source>
        <dbReference type="EMBL" id="MBB5109646.1"/>
    </source>
</evidence>
<protein>
    <submittedName>
        <fullName evidence="4">DNA invertase Pin-like site-specific DNA recombinase</fullName>
    </submittedName>
</protein>
<dbReference type="InterPro" id="IPR025827">
    <property type="entry name" value="Zn_ribbon_recom_dom"/>
</dbReference>
<dbReference type="EMBL" id="JACHJD010000033">
    <property type="protein sequence ID" value="MBB5109646.1"/>
    <property type="molecule type" value="Genomic_DNA"/>
</dbReference>
<feature type="compositionally biased region" description="Basic and acidic residues" evidence="1">
    <location>
        <begin position="721"/>
        <end position="735"/>
    </location>
</feature>
<evidence type="ECO:0000313" key="5">
    <source>
        <dbReference type="Proteomes" id="UP000549009"/>
    </source>
</evidence>
<dbReference type="Pfam" id="PF00239">
    <property type="entry name" value="Resolvase"/>
    <property type="match status" value="1"/>
</dbReference>
<reference evidence="4 5" key="1">
    <citation type="submission" date="2020-08" db="EMBL/GenBank/DDBJ databases">
        <title>Genomic Encyclopedia of Type Strains, Phase III (KMG-III): the genomes of soil and plant-associated and newly described type strains.</title>
        <authorList>
            <person name="Whitman W."/>
        </authorList>
    </citation>
    <scope>NUCLEOTIDE SEQUENCE [LARGE SCALE GENOMIC DNA]</scope>
    <source>
        <strain evidence="4 5">CECT 3146</strain>
    </source>
</reference>
<name>A0A7W8EZ78_STRST</name>